<accession>A0A917RG46</accession>
<sequence length="72" mass="8297">MLMDKCPHTPVPAAVHDHRGRRATGPLHVRRSRRMRGEYGFSRYIPFGDPVAVRGAAESRLFRAARDIRRRT</sequence>
<gene>
    <name evidence="2" type="ORF">GCM10011588_21280</name>
</gene>
<comment type="caution">
    <text evidence="2">The sequence shown here is derived from an EMBL/GenBank/DDBJ whole genome shotgun (WGS) entry which is preliminary data.</text>
</comment>
<keyword evidence="3" id="KW-1185">Reference proteome</keyword>
<dbReference type="EMBL" id="BMMH01000003">
    <property type="protein sequence ID" value="GGL06543.1"/>
    <property type="molecule type" value="Genomic_DNA"/>
</dbReference>
<reference evidence="2" key="2">
    <citation type="submission" date="2020-09" db="EMBL/GenBank/DDBJ databases">
        <authorList>
            <person name="Sun Q."/>
            <person name="Zhou Y."/>
        </authorList>
    </citation>
    <scope>NUCLEOTIDE SEQUENCE</scope>
    <source>
        <strain evidence="2">CGMCC 4.3508</strain>
    </source>
</reference>
<evidence type="ECO:0000313" key="2">
    <source>
        <dbReference type="EMBL" id="GGL06543.1"/>
    </source>
</evidence>
<feature type="region of interest" description="Disordered" evidence="1">
    <location>
        <begin position="1"/>
        <end position="25"/>
    </location>
</feature>
<name>A0A917RG46_9NOCA</name>
<organism evidence="2 3">
    <name type="scientific">Nocardia jinanensis</name>
    <dbReference type="NCBI Taxonomy" id="382504"/>
    <lineage>
        <taxon>Bacteria</taxon>
        <taxon>Bacillati</taxon>
        <taxon>Actinomycetota</taxon>
        <taxon>Actinomycetes</taxon>
        <taxon>Mycobacteriales</taxon>
        <taxon>Nocardiaceae</taxon>
        <taxon>Nocardia</taxon>
    </lineage>
</organism>
<dbReference type="Proteomes" id="UP000638263">
    <property type="component" value="Unassembled WGS sequence"/>
</dbReference>
<dbReference type="AlphaFoldDB" id="A0A917RG46"/>
<protein>
    <submittedName>
        <fullName evidence="2">Uncharacterized protein</fullName>
    </submittedName>
</protein>
<evidence type="ECO:0000313" key="3">
    <source>
        <dbReference type="Proteomes" id="UP000638263"/>
    </source>
</evidence>
<evidence type="ECO:0000256" key="1">
    <source>
        <dbReference type="SAM" id="MobiDB-lite"/>
    </source>
</evidence>
<reference evidence="2" key="1">
    <citation type="journal article" date="2014" name="Int. J. Syst. Evol. Microbiol.">
        <title>Complete genome sequence of Corynebacterium casei LMG S-19264T (=DSM 44701T), isolated from a smear-ripened cheese.</title>
        <authorList>
            <consortium name="US DOE Joint Genome Institute (JGI-PGF)"/>
            <person name="Walter F."/>
            <person name="Albersmeier A."/>
            <person name="Kalinowski J."/>
            <person name="Ruckert C."/>
        </authorList>
    </citation>
    <scope>NUCLEOTIDE SEQUENCE</scope>
    <source>
        <strain evidence="2">CGMCC 4.3508</strain>
    </source>
</reference>
<proteinExistence type="predicted"/>